<keyword evidence="6 7" id="KW-0472">Membrane</keyword>
<evidence type="ECO:0000256" key="1">
    <source>
        <dbReference type="ARBA" id="ARBA00004141"/>
    </source>
</evidence>
<feature type="transmembrane region" description="Helical" evidence="7">
    <location>
        <begin position="43"/>
        <end position="62"/>
    </location>
</feature>
<protein>
    <submittedName>
        <fullName evidence="9">Exopolysaccharide biosynthesis polyprenyl glycosylphosphotransferase</fullName>
    </submittedName>
</protein>
<evidence type="ECO:0000256" key="7">
    <source>
        <dbReference type="SAM" id="Phobius"/>
    </source>
</evidence>
<dbReference type="AlphaFoldDB" id="A0A372NXL6"/>
<comment type="caution">
    <text evidence="9">The sequence shown here is derived from an EMBL/GenBank/DDBJ whole genome shotgun (WGS) entry which is preliminary data.</text>
</comment>
<name>A0A372NXL6_9SPHI</name>
<feature type="transmembrane region" description="Helical" evidence="7">
    <location>
        <begin position="273"/>
        <end position="298"/>
    </location>
</feature>
<dbReference type="PANTHER" id="PTHR30576">
    <property type="entry name" value="COLANIC BIOSYNTHESIS UDP-GLUCOSE LIPID CARRIER TRANSFERASE"/>
    <property type="match status" value="1"/>
</dbReference>
<dbReference type="InterPro" id="IPR003362">
    <property type="entry name" value="Bact_transf"/>
</dbReference>
<proteinExistence type="inferred from homology"/>
<dbReference type="Pfam" id="PF02397">
    <property type="entry name" value="Bac_transf"/>
    <property type="match status" value="1"/>
</dbReference>
<keyword evidence="5 7" id="KW-1133">Transmembrane helix</keyword>
<dbReference type="GO" id="GO:0016020">
    <property type="term" value="C:membrane"/>
    <property type="evidence" value="ECO:0007669"/>
    <property type="project" value="UniProtKB-SubCell"/>
</dbReference>
<evidence type="ECO:0000259" key="8">
    <source>
        <dbReference type="Pfam" id="PF02397"/>
    </source>
</evidence>
<dbReference type="InterPro" id="IPR017475">
    <property type="entry name" value="EPS_sugar_tfrase"/>
</dbReference>
<feature type="transmembrane region" description="Helical" evidence="7">
    <location>
        <begin position="74"/>
        <end position="93"/>
    </location>
</feature>
<keyword evidence="3 9" id="KW-0808">Transferase</keyword>
<sequence length="462" mass="53593">METRNTFILIFLLFLLDFIGINFSYCLVSFLNYSNYGEESFNLYFFLLLNSSWFLAAFINRVYNAFNIQTNGKILSTALLAFSFQVVFVGLAISFFNRVFLDEKIVFYSLFCGGLMLLFERLCIFFIEKHFSGLQFYKSKIAIVGDNESSEIVAKYFLENKVAYNFIGHFKELNGGITNGKNANIKKTIKFAVKRHLDEVYTTIPLVNNADFLSIIKLAEERCVKVRFIATIAEMEQIEELQYSLNRFCNGVPILTAGPEPTYSINDRIIKRLFDIGFSLMVIILLLSWLTPILAIMIKAESRGPVFFKQLRSGKNNKPFWCYKFRSMAVNRDSNHVQASKNDKRITKLGQFMRRTSVDELPQFFNVLIGNMSIVGPRPHMLSHTGQYRLVVERYMSRLFFKPGITGWAQVNGYRGETKENVQMTKRIEHDIWYIENWSILKDIFIVYKTFVNTIKGDANAY</sequence>
<organism evidence="9 10">
    <name type="scientific">Mucilaginibacter conchicola</name>
    <dbReference type="NCBI Taxonomy" id="2303333"/>
    <lineage>
        <taxon>Bacteria</taxon>
        <taxon>Pseudomonadati</taxon>
        <taxon>Bacteroidota</taxon>
        <taxon>Sphingobacteriia</taxon>
        <taxon>Sphingobacteriales</taxon>
        <taxon>Sphingobacteriaceae</taxon>
        <taxon>Mucilaginibacter</taxon>
    </lineage>
</organism>
<feature type="domain" description="Bacterial sugar transferase" evidence="8">
    <location>
        <begin position="271"/>
        <end position="455"/>
    </location>
</feature>
<dbReference type="OrthoDB" id="9808602at2"/>
<reference evidence="9 10" key="1">
    <citation type="submission" date="2018-08" db="EMBL/GenBank/DDBJ databases">
        <title>Mucilaginibacter sp. MYSH2.</title>
        <authorList>
            <person name="Seo T."/>
        </authorList>
    </citation>
    <scope>NUCLEOTIDE SEQUENCE [LARGE SCALE GENOMIC DNA]</scope>
    <source>
        <strain evidence="9 10">MYSH2</strain>
    </source>
</reference>
<gene>
    <name evidence="9" type="ORF">D0C36_04795</name>
</gene>
<dbReference type="NCBIfam" id="TIGR03025">
    <property type="entry name" value="EPS_sugtrans"/>
    <property type="match status" value="1"/>
</dbReference>
<dbReference type="PANTHER" id="PTHR30576:SF0">
    <property type="entry name" value="UNDECAPRENYL-PHOSPHATE N-ACETYLGALACTOSAMINYL 1-PHOSPHATE TRANSFERASE-RELATED"/>
    <property type="match status" value="1"/>
</dbReference>
<evidence type="ECO:0000256" key="4">
    <source>
        <dbReference type="ARBA" id="ARBA00022692"/>
    </source>
</evidence>
<comment type="similarity">
    <text evidence="2">Belongs to the bacterial sugar transferase family.</text>
</comment>
<evidence type="ECO:0000313" key="9">
    <source>
        <dbReference type="EMBL" id="RFZ94855.1"/>
    </source>
</evidence>
<evidence type="ECO:0000256" key="2">
    <source>
        <dbReference type="ARBA" id="ARBA00006464"/>
    </source>
</evidence>
<evidence type="ECO:0000313" key="10">
    <source>
        <dbReference type="Proteomes" id="UP000264217"/>
    </source>
</evidence>
<dbReference type="GO" id="GO:0016780">
    <property type="term" value="F:phosphotransferase activity, for other substituted phosphate groups"/>
    <property type="evidence" value="ECO:0007669"/>
    <property type="project" value="TreeGrafter"/>
</dbReference>
<keyword evidence="4 7" id="KW-0812">Transmembrane</keyword>
<dbReference type="Proteomes" id="UP000264217">
    <property type="component" value="Unassembled WGS sequence"/>
</dbReference>
<dbReference type="RefSeq" id="WP_117390413.1">
    <property type="nucleotide sequence ID" value="NZ_QWDC01000001.1"/>
</dbReference>
<evidence type="ECO:0000256" key="6">
    <source>
        <dbReference type="ARBA" id="ARBA00023136"/>
    </source>
</evidence>
<dbReference type="EMBL" id="QWDC01000001">
    <property type="protein sequence ID" value="RFZ94855.1"/>
    <property type="molecule type" value="Genomic_DNA"/>
</dbReference>
<comment type="subcellular location">
    <subcellularLocation>
        <location evidence="1">Membrane</location>
        <topology evidence="1">Multi-pass membrane protein</topology>
    </subcellularLocation>
</comment>
<accession>A0A372NXL6</accession>
<keyword evidence="10" id="KW-1185">Reference proteome</keyword>
<evidence type="ECO:0000256" key="3">
    <source>
        <dbReference type="ARBA" id="ARBA00022679"/>
    </source>
</evidence>
<evidence type="ECO:0000256" key="5">
    <source>
        <dbReference type="ARBA" id="ARBA00022989"/>
    </source>
</evidence>
<feature type="transmembrane region" description="Helical" evidence="7">
    <location>
        <begin position="7"/>
        <end position="31"/>
    </location>
</feature>
<feature type="transmembrane region" description="Helical" evidence="7">
    <location>
        <begin position="105"/>
        <end position="127"/>
    </location>
</feature>